<dbReference type="AlphaFoldDB" id="A0A6C0D4N2"/>
<evidence type="ECO:0000256" key="2">
    <source>
        <dbReference type="ARBA" id="ARBA00022664"/>
    </source>
</evidence>
<keyword evidence="5" id="KW-0067">ATP-binding</keyword>
<dbReference type="GO" id="GO:0006397">
    <property type="term" value="P:mRNA processing"/>
    <property type="evidence" value="ECO:0007669"/>
    <property type="project" value="UniProtKB-KW"/>
</dbReference>
<keyword evidence="4" id="KW-0547">Nucleotide-binding</keyword>
<evidence type="ECO:0000313" key="10">
    <source>
        <dbReference type="EMBL" id="QHT11342.1"/>
    </source>
</evidence>
<dbReference type="InterPro" id="IPR045355">
    <property type="entry name" value="PolyA_pol_cat_su"/>
</dbReference>
<dbReference type="Pfam" id="PF19244">
    <property type="entry name" value="Poly_A_pol_cat"/>
    <property type="match status" value="1"/>
</dbReference>
<dbReference type="EMBL" id="MN739534">
    <property type="protein sequence ID" value="QHT11342.1"/>
    <property type="molecule type" value="Genomic_DNA"/>
</dbReference>
<reference evidence="10" key="1">
    <citation type="journal article" date="2020" name="Nature">
        <title>Giant virus diversity and host interactions through global metagenomics.</title>
        <authorList>
            <person name="Schulz F."/>
            <person name="Roux S."/>
            <person name="Paez-Espino D."/>
            <person name="Jungbluth S."/>
            <person name="Walsh D.A."/>
            <person name="Denef V.J."/>
            <person name="McMahon K.D."/>
            <person name="Konstantinidis K.T."/>
            <person name="Eloe-Fadrosh E.A."/>
            <person name="Kyrpides N.C."/>
            <person name="Woyke T."/>
        </authorList>
    </citation>
    <scope>NUCLEOTIDE SEQUENCE</scope>
    <source>
        <strain evidence="10">GVMAG-M-3300023174-116</strain>
    </source>
</reference>
<evidence type="ECO:0000256" key="7">
    <source>
        <dbReference type="ARBA" id="ARBA00023163"/>
    </source>
</evidence>
<keyword evidence="6" id="KW-0946">Virion</keyword>
<dbReference type="GO" id="GO:0005524">
    <property type="term" value="F:ATP binding"/>
    <property type="evidence" value="ECO:0007669"/>
    <property type="project" value="UniProtKB-KW"/>
</dbReference>
<feature type="region of interest" description="Disordered" evidence="8">
    <location>
        <begin position="441"/>
        <end position="510"/>
    </location>
</feature>
<accession>A0A6C0D4N2</accession>
<dbReference type="CDD" id="cd20921">
    <property type="entry name" value="polyA_pol_Pycodna"/>
    <property type="match status" value="1"/>
</dbReference>
<name>A0A6C0D4N2_9ZZZZ</name>
<keyword evidence="3" id="KW-0808">Transferase</keyword>
<evidence type="ECO:0000256" key="5">
    <source>
        <dbReference type="ARBA" id="ARBA00022840"/>
    </source>
</evidence>
<evidence type="ECO:0000256" key="1">
    <source>
        <dbReference type="ARBA" id="ARBA00004328"/>
    </source>
</evidence>
<keyword evidence="7" id="KW-0804">Transcription</keyword>
<protein>
    <recommendedName>
        <fullName evidence="9">Poly(A) polymerase catalytic subunit domain-containing protein</fullName>
    </recommendedName>
</protein>
<evidence type="ECO:0000256" key="3">
    <source>
        <dbReference type="ARBA" id="ARBA00022679"/>
    </source>
</evidence>
<evidence type="ECO:0000259" key="9">
    <source>
        <dbReference type="Pfam" id="PF19244"/>
    </source>
</evidence>
<evidence type="ECO:0000256" key="8">
    <source>
        <dbReference type="SAM" id="MobiDB-lite"/>
    </source>
</evidence>
<dbReference type="GO" id="GO:0016740">
    <property type="term" value="F:transferase activity"/>
    <property type="evidence" value="ECO:0007669"/>
    <property type="project" value="UniProtKB-KW"/>
</dbReference>
<feature type="compositionally biased region" description="Basic residues" evidence="8">
    <location>
        <begin position="444"/>
        <end position="510"/>
    </location>
</feature>
<dbReference type="GO" id="GO:0044423">
    <property type="term" value="C:virion component"/>
    <property type="evidence" value="ECO:0007669"/>
    <property type="project" value="UniProtKB-KW"/>
</dbReference>
<comment type="subcellular location">
    <subcellularLocation>
        <location evidence="1">Virion</location>
    </subcellularLocation>
</comment>
<sequence length="510" mass="60205">MKETFEEKELQILRKAIDNATSISGRKLVQSDAIKKIIEILENFLRTHKTLCYGGTAINNILPEQYRFYNKDIEIPDYDFFSPLAMEYARDLANIYYKAGYEEVEAKSGVHTGTYKVYVNFIPIADITYMENNLFKNIYQKAIKINAINYCPPNFLRMAMYQELSRPMGDVSRWEKVLKRIILLNKHFPLIGQSCKNLDFQRHYEGNDNKQGEIYEITKDCFVNQGLVFFGGFASALYSKHMPYKERIQISKIPDFDVLSDNPETSARILKEQLNYEGFKNVTINKKQPIGEYVDVHYEIVVNKDVIAFIYKSTACHNYNVIVINGQKIKVATIDTILSFYLIFIYANRPYYDENRLLCIAEYLFKVQLNNRLQQKGLLRRFSVLCYGKQQTLEDMREEKSKIYTQVKENKISRDSKLYNLNFFRYIPKEVFDASNNNLEKSRSLKTTKPKPLKKTKSKRRPTKTKRRPAKTKRRPTKTKRRPKSKRRLKSKRRPTKSKKNKKKYNIAYY</sequence>
<proteinExistence type="predicted"/>
<evidence type="ECO:0000256" key="6">
    <source>
        <dbReference type="ARBA" id="ARBA00022844"/>
    </source>
</evidence>
<evidence type="ECO:0000256" key="4">
    <source>
        <dbReference type="ARBA" id="ARBA00022741"/>
    </source>
</evidence>
<keyword evidence="2" id="KW-0507">mRNA processing</keyword>
<organism evidence="10">
    <name type="scientific">viral metagenome</name>
    <dbReference type="NCBI Taxonomy" id="1070528"/>
    <lineage>
        <taxon>unclassified sequences</taxon>
        <taxon>metagenomes</taxon>
        <taxon>organismal metagenomes</taxon>
    </lineage>
</organism>
<feature type="domain" description="Poly(A) polymerase catalytic subunit" evidence="9">
    <location>
        <begin position="39"/>
        <end position="169"/>
    </location>
</feature>